<evidence type="ECO:0000313" key="3">
    <source>
        <dbReference type="Proteomes" id="UP001151760"/>
    </source>
</evidence>
<dbReference type="EMBL" id="BQNB010011885">
    <property type="protein sequence ID" value="GJS96415.1"/>
    <property type="molecule type" value="Genomic_DNA"/>
</dbReference>
<feature type="region of interest" description="Disordered" evidence="1">
    <location>
        <begin position="33"/>
        <end position="71"/>
    </location>
</feature>
<sequence>MGRSKTPDRYKQNACRKIRIGIRSVQIRSAINNQLEGPEAFPRRNNEPHRKAIGSKSTRMGGRSRSNSMDT</sequence>
<accession>A0ABQ5A5L6</accession>
<reference evidence="2" key="1">
    <citation type="journal article" date="2022" name="Int. J. Mol. Sci.">
        <title>Draft Genome of Tanacetum Coccineum: Genomic Comparison of Closely Related Tanacetum-Family Plants.</title>
        <authorList>
            <person name="Yamashiro T."/>
            <person name="Shiraishi A."/>
            <person name="Nakayama K."/>
            <person name="Satake H."/>
        </authorList>
    </citation>
    <scope>NUCLEOTIDE SEQUENCE</scope>
</reference>
<evidence type="ECO:0000256" key="1">
    <source>
        <dbReference type="SAM" id="MobiDB-lite"/>
    </source>
</evidence>
<reference evidence="2" key="2">
    <citation type="submission" date="2022-01" db="EMBL/GenBank/DDBJ databases">
        <authorList>
            <person name="Yamashiro T."/>
            <person name="Shiraishi A."/>
            <person name="Satake H."/>
            <person name="Nakayama K."/>
        </authorList>
    </citation>
    <scope>NUCLEOTIDE SEQUENCE</scope>
</reference>
<evidence type="ECO:0000313" key="2">
    <source>
        <dbReference type="EMBL" id="GJS96415.1"/>
    </source>
</evidence>
<comment type="caution">
    <text evidence="2">The sequence shown here is derived from an EMBL/GenBank/DDBJ whole genome shotgun (WGS) entry which is preliminary data.</text>
</comment>
<dbReference type="Proteomes" id="UP001151760">
    <property type="component" value="Unassembled WGS sequence"/>
</dbReference>
<organism evidence="2 3">
    <name type="scientific">Tanacetum coccineum</name>
    <dbReference type="NCBI Taxonomy" id="301880"/>
    <lineage>
        <taxon>Eukaryota</taxon>
        <taxon>Viridiplantae</taxon>
        <taxon>Streptophyta</taxon>
        <taxon>Embryophyta</taxon>
        <taxon>Tracheophyta</taxon>
        <taxon>Spermatophyta</taxon>
        <taxon>Magnoliopsida</taxon>
        <taxon>eudicotyledons</taxon>
        <taxon>Gunneridae</taxon>
        <taxon>Pentapetalae</taxon>
        <taxon>asterids</taxon>
        <taxon>campanulids</taxon>
        <taxon>Asterales</taxon>
        <taxon>Asteraceae</taxon>
        <taxon>Asteroideae</taxon>
        <taxon>Anthemideae</taxon>
        <taxon>Anthemidinae</taxon>
        <taxon>Tanacetum</taxon>
    </lineage>
</organism>
<keyword evidence="3" id="KW-1185">Reference proteome</keyword>
<gene>
    <name evidence="2" type="ORF">Tco_0803383</name>
</gene>
<name>A0ABQ5A5L6_9ASTR</name>
<feature type="compositionally biased region" description="Basic and acidic residues" evidence="1">
    <location>
        <begin position="41"/>
        <end position="50"/>
    </location>
</feature>
<protein>
    <submittedName>
        <fullName evidence="2">Uncharacterized protein</fullName>
    </submittedName>
</protein>
<proteinExistence type="predicted"/>